<dbReference type="Proteomes" id="UP001231518">
    <property type="component" value="Chromosome 22"/>
</dbReference>
<name>A0AAD8DMS4_MYTSE</name>
<comment type="caution">
    <text evidence="2">The sequence shown here is derived from an EMBL/GenBank/DDBJ whole genome shotgun (WGS) entry which is preliminary data.</text>
</comment>
<dbReference type="EMBL" id="JARGEI010000024">
    <property type="protein sequence ID" value="KAJ8709105.1"/>
    <property type="molecule type" value="Genomic_DNA"/>
</dbReference>
<dbReference type="AlphaFoldDB" id="A0AAD8DMS4"/>
<protein>
    <submittedName>
        <fullName evidence="2">Uncharacterized protein</fullName>
    </submittedName>
</protein>
<proteinExistence type="predicted"/>
<evidence type="ECO:0000313" key="2">
    <source>
        <dbReference type="EMBL" id="KAJ8709105.1"/>
    </source>
</evidence>
<evidence type="ECO:0000313" key="3">
    <source>
        <dbReference type="Proteomes" id="UP001231518"/>
    </source>
</evidence>
<feature type="chain" id="PRO_5041935016" evidence="1">
    <location>
        <begin position="20"/>
        <end position="173"/>
    </location>
</feature>
<gene>
    <name evidence="2" type="ORF">PYW07_008931</name>
</gene>
<keyword evidence="3" id="KW-1185">Reference proteome</keyword>
<evidence type="ECO:0000256" key="1">
    <source>
        <dbReference type="SAM" id="SignalP"/>
    </source>
</evidence>
<keyword evidence="1" id="KW-0732">Signal</keyword>
<reference evidence="2" key="1">
    <citation type="submission" date="2023-03" db="EMBL/GenBank/DDBJ databases">
        <title>Chromosome-level genomes of two armyworms, Mythimna separata and Mythimna loreyi, provide insights into the biosynthesis and reception of sex pheromones.</title>
        <authorList>
            <person name="Zhao H."/>
        </authorList>
    </citation>
    <scope>NUCLEOTIDE SEQUENCE</scope>
    <source>
        <strain evidence="2">BeijingLab</strain>
        <tissue evidence="2">Pupa</tissue>
    </source>
</reference>
<accession>A0AAD8DMS4</accession>
<feature type="signal peptide" evidence="1">
    <location>
        <begin position="1"/>
        <end position="19"/>
    </location>
</feature>
<organism evidence="2 3">
    <name type="scientific">Mythimna separata</name>
    <name type="common">Oriental armyworm</name>
    <name type="synonym">Pseudaletia separata</name>
    <dbReference type="NCBI Taxonomy" id="271217"/>
    <lineage>
        <taxon>Eukaryota</taxon>
        <taxon>Metazoa</taxon>
        <taxon>Ecdysozoa</taxon>
        <taxon>Arthropoda</taxon>
        <taxon>Hexapoda</taxon>
        <taxon>Insecta</taxon>
        <taxon>Pterygota</taxon>
        <taxon>Neoptera</taxon>
        <taxon>Endopterygota</taxon>
        <taxon>Lepidoptera</taxon>
        <taxon>Glossata</taxon>
        <taxon>Ditrysia</taxon>
        <taxon>Noctuoidea</taxon>
        <taxon>Noctuidae</taxon>
        <taxon>Noctuinae</taxon>
        <taxon>Hadenini</taxon>
        <taxon>Mythimna</taxon>
    </lineage>
</organism>
<sequence>MKSILISIFFAFVAIPYNGETKPSRRKVHPDLDEDFTADRESQFNCFKLKSCTPGGPKVCGYDQDIPWLVEFEDMCTLYKTNCKENGKFYPVDHIVCDTRINYDKEHANETFEVIHIRPTADTNKPVVRNAADAATRVVVAGSVRKTTGYTPPSLTNVICMALTVGCKECTGK</sequence>